<dbReference type="Gene3D" id="1.10.10.60">
    <property type="entry name" value="Homeodomain-like"/>
    <property type="match status" value="1"/>
</dbReference>
<feature type="compositionally biased region" description="Acidic residues" evidence="1">
    <location>
        <begin position="404"/>
        <end position="421"/>
    </location>
</feature>
<feature type="compositionally biased region" description="Low complexity" evidence="1">
    <location>
        <begin position="231"/>
        <end position="249"/>
    </location>
</feature>
<dbReference type="Proteomes" id="UP001498398">
    <property type="component" value="Unassembled WGS sequence"/>
</dbReference>
<feature type="compositionally biased region" description="Polar residues" evidence="1">
    <location>
        <begin position="20"/>
        <end position="42"/>
    </location>
</feature>
<dbReference type="EMBL" id="JBANRG010000003">
    <property type="protein sequence ID" value="KAK7468735.1"/>
    <property type="molecule type" value="Genomic_DNA"/>
</dbReference>
<gene>
    <name evidence="2" type="ORF">VKT23_003238</name>
</gene>
<proteinExistence type="predicted"/>
<feature type="compositionally biased region" description="Pro residues" evidence="1">
    <location>
        <begin position="280"/>
        <end position="302"/>
    </location>
</feature>
<feature type="region of interest" description="Disordered" evidence="1">
    <location>
        <begin position="505"/>
        <end position="557"/>
    </location>
</feature>
<reference evidence="2 3" key="1">
    <citation type="submission" date="2024-01" db="EMBL/GenBank/DDBJ databases">
        <title>A draft genome for the cacao thread blight pathogen Marasmiellus scandens.</title>
        <authorList>
            <person name="Baruah I.K."/>
            <person name="Leung J."/>
            <person name="Bukari Y."/>
            <person name="Amoako-Attah I."/>
            <person name="Meinhardt L.W."/>
            <person name="Bailey B.A."/>
            <person name="Cohen S.P."/>
        </authorList>
    </citation>
    <scope>NUCLEOTIDE SEQUENCE [LARGE SCALE GENOMIC DNA]</scope>
    <source>
        <strain evidence="2 3">GH-19</strain>
    </source>
</reference>
<protein>
    <submittedName>
        <fullName evidence="2">Uncharacterized protein</fullName>
    </submittedName>
</protein>
<evidence type="ECO:0000313" key="2">
    <source>
        <dbReference type="EMBL" id="KAK7468735.1"/>
    </source>
</evidence>
<dbReference type="CDD" id="cd11655">
    <property type="entry name" value="rap1_myb-like"/>
    <property type="match status" value="1"/>
</dbReference>
<name>A0ABR1JXC0_9AGAR</name>
<keyword evidence="3" id="KW-1185">Reference proteome</keyword>
<feature type="compositionally biased region" description="Basic and acidic residues" evidence="1">
    <location>
        <begin position="510"/>
        <end position="521"/>
    </location>
</feature>
<feature type="compositionally biased region" description="Low complexity" evidence="1">
    <location>
        <begin position="208"/>
        <end position="217"/>
    </location>
</feature>
<organism evidence="2 3">
    <name type="scientific">Marasmiellus scandens</name>
    <dbReference type="NCBI Taxonomy" id="2682957"/>
    <lineage>
        <taxon>Eukaryota</taxon>
        <taxon>Fungi</taxon>
        <taxon>Dikarya</taxon>
        <taxon>Basidiomycota</taxon>
        <taxon>Agaricomycotina</taxon>
        <taxon>Agaricomycetes</taxon>
        <taxon>Agaricomycetidae</taxon>
        <taxon>Agaricales</taxon>
        <taxon>Marasmiineae</taxon>
        <taxon>Omphalotaceae</taxon>
        <taxon>Marasmiellus</taxon>
    </lineage>
</organism>
<feature type="region of interest" description="Disordered" evidence="1">
    <location>
        <begin position="203"/>
        <end position="307"/>
    </location>
</feature>
<feature type="region of interest" description="Disordered" evidence="1">
    <location>
        <begin position="376"/>
        <end position="421"/>
    </location>
</feature>
<feature type="compositionally biased region" description="Acidic residues" evidence="1">
    <location>
        <begin position="378"/>
        <end position="387"/>
    </location>
</feature>
<feature type="region of interest" description="Disordered" evidence="1">
    <location>
        <begin position="20"/>
        <end position="60"/>
    </location>
</feature>
<feature type="compositionally biased region" description="Polar residues" evidence="1">
    <location>
        <begin position="261"/>
        <end position="271"/>
    </location>
</feature>
<comment type="caution">
    <text evidence="2">The sequence shown here is derived from an EMBL/GenBank/DDBJ whole genome shotgun (WGS) entry which is preliminary data.</text>
</comment>
<evidence type="ECO:0000256" key="1">
    <source>
        <dbReference type="SAM" id="MobiDB-lite"/>
    </source>
</evidence>
<sequence>MNGTNMNHLFRPEQENNYAITNSNSLPNLASQQNHYSANAQASSPTQSTHSQWQHQQQQQFNQPWNNFPAQYFNTMNGMGGMGATMANGMNGIPMNMGMSNFNMPMFSQQFLHDALALSAPVVVADEPLLVSALVASRARQENYKDALNNLHGKNSHSAILWKDYYLEHKDRLDEQVSIAIKNGEVEGPRLVKTAKKPALDSFKDFDSSSPIRSSSPAGVPTKLRGHPPKASTSQSSTSRAASSSKSSTPVHDFSMAASGSRRQTINSLTVHTPVYNKRLPPPNSQVIVPEPPSRSPSPPTRIVPHVRGNRFTDEDKEFFIKFISWRLKNDASLGRNELCDELERKAPHHTSASWNSYWSNHHDLPDKILANAHARDYEEEDGDEEESGKKFVGQRPRYKDSSSEEEELSEEDEYNLSDDEDIEIPMSFDENAMGGSGSPFTDADYAIVSRHVASISDFDRATFREKWDTFHGKHPQRSAKSWAEFFRREEKRIRKLAKKIREQGLINDSKTEPAQERKITWDAPGDMNGPPKAKRKFILDDKDEVENQSKIAKVDA</sequence>
<feature type="compositionally biased region" description="Low complexity" evidence="1">
    <location>
        <begin position="43"/>
        <end position="60"/>
    </location>
</feature>
<accession>A0ABR1JXC0</accession>
<evidence type="ECO:0000313" key="3">
    <source>
        <dbReference type="Proteomes" id="UP001498398"/>
    </source>
</evidence>